<name>A0ABQ6JQB6_9ACTN</name>
<keyword evidence="4" id="KW-0472">Membrane</keyword>
<evidence type="ECO:0000313" key="6">
    <source>
        <dbReference type="EMBL" id="GMA88866.1"/>
    </source>
</evidence>
<comment type="subcellular location">
    <subcellularLocation>
        <location evidence="1">Membrane</location>
        <topology evidence="1">Multi-pass membrane protein</topology>
    </subcellularLocation>
</comment>
<evidence type="ECO:0000259" key="5">
    <source>
        <dbReference type="Pfam" id="PF00122"/>
    </source>
</evidence>
<dbReference type="Pfam" id="PF00122">
    <property type="entry name" value="E1-E2_ATPase"/>
    <property type="match status" value="1"/>
</dbReference>
<evidence type="ECO:0000256" key="3">
    <source>
        <dbReference type="SAM" id="MobiDB-lite"/>
    </source>
</evidence>
<dbReference type="PANTHER" id="PTHR46594:SF4">
    <property type="entry name" value="P-TYPE CATION-TRANSPORTING ATPASE"/>
    <property type="match status" value="1"/>
</dbReference>
<gene>
    <name evidence="6" type="ORF">GCM10025868_41160</name>
</gene>
<keyword evidence="7" id="KW-1185">Reference proteome</keyword>
<dbReference type="InterPro" id="IPR008250">
    <property type="entry name" value="ATPase_P-typ_transduc_dom_A_sf"/>
</dbReference>
<dbReference type="InterPro" id="IPR059000">
    <property type="entry name" value="ATPase_P-type_domA"/>
</dbReference>
<proteinExistence type="predicted"/>
<dbReference type="PANTHER" id="PTHR46594">
    <property type="entry name" value="P-TYPE CATION-TRANSPORTING ATPASE"/>
    <property type="match status" value="1"/>
</dbReference>
<accession>A0ABQ6JQB6</accession>
<evidence type="ECO:0000256" key="1">
    <source>
        <dbReference type="ARBA" id="ARBA00004141"/>
    </source>
</evidence>
<evidence type="ECO:0000256" key="2">
    <source>
        <dbReference type="ARBA" id="ARBA00022723"/>
    </source>
</evidence>
<organism evidence="6 7">
    <name type="scientific">Angustibacter aerolatus</name>
    <dbReference type="NCBI Taxonomy" id="1162965"/>
    <lineage>
        <taxon>Bacteria</taxon>
        <taxon>Bacillati</taxon>
        <taxon>Actinomycetota</taxon>
        <taxon>Actinomycetes</taxon>
        <taxon>Kineosporiales</taxon>
        <taxon>Kineosporiaceae</taxon>
    </lineage>
</organism>
<dbReference type="Gene3D" id="2.70.150.10">
    <property type="entry name" value="Calcium-transporting ATPase, cytoplasmic transduction domain A"/>
    <property type="match status" value="1"/>
</dbReference>
<sequence>MTLLVDPSAAPSSMAQGAPVPFLSAQGAPVPPPSAQGAPVPVEVRVPVERLAVGDRFVVRPGEQVATDGVVEHGSSAVDASMLTGESVPVEVAVGDAVVGGTVNAHGRLVVRATRVGGETQAARMARLVERAQHGKAEAQRLADRVSAVFVPVVMVLAVGTLVGWLLAGGERPPPSPRPWRCSSSPVRVRSGWPRRRRSWSAPAAVRGSASW</sequence>
<dbReference type="EMBL" id="BSUZ01000001">
    <property type="protein sequence ID" value="GMA88866.1"/>
    <property type="molecule type" value="Genomic_DNA"/>
</dbReference>
<feature type="region of interest" description="Disordered" evidence="3">
    <location>
        <begin position="170"/>
        <end position="194"/>
    </location>
</feature>
<feature type="transmembrane region" description="Helical" evidence="4">
    <location>
        <begin position="146"/>
        <end position="168"/>
    </location>
</feature>
<comment type="caution">
    <text evidence="6">The sequence shown here is derived from an EMBL/GenBank/DDBJ whole genome shotgun (WGS) entry which is preliminary data.</text>
</comment>
<keyword evidence="4" id="KW-0812">Transmembrane</keyword>
<keyword evidence="4" id="KW-1133">Transmembrane helix</keyword>
<feature type="domain" description="P-type ATPase A" evidence="5">
    <location>
        <begin position="43"/>
        <end position="130"/>
    </location>
</feature>
<evidence type="ECO:0000313" key="7">
    <source>
        <dbReference type="Proteomes" id="UP001157017"/>
    </source>
</evidence>
<dbReference type="Proteomes" id="UP001157017">
    <property type="component" value="Unassembled WGS sequence"/>
</dbReference>
<dbReference type="SUPFAM" id="SSF81653">
    <property type="entry name" value="Calcium ATPase, transduction domain A"/>
    <property type="match status" value="1"/>
</dbReference>
<reference evidence="7" key="1">
    <citation type="journal article" date="2019" name="Int. J. Syst. Evol. Microbiol.">
        <title>The Global Catalogue of Microorganisms (GCM) 10K type strain sequencing project: providing services to taxonomists for standard genome sequencing and annotation.</title>
        <authorList>
            <consortium name="The Broad Institute Genomics Platform"/>
            <consortium name="The Broad Institute Genome Sequencing Center for Infectious Disease"/>
            <person name="Wu L."/>
            <person name="Ma J."/>
        </authorList>
    </citation>
    <scope>NUCLEOTIDE SEQUENCE [LARGE SCALE GENOMIC DNA]</scope>
    <source>
        <strain evidence="7">NBRC 108730</strain>
    </source>
</reference>
<feature type="compositionally biased region" description="Low complexity" evidence="3">
    <location>
        <begin position="179"/>
        <end position="192"/>
    </location>
</feature>
<keyword evidence="2" id="KW-0479">Metal-binding</keyword>
<evidence type="ECO:0000256" key="4">
    <source>
        <dbReference type="SAM" id="Phobius"/>
    </source>
</evidence>
<protein>
    <recommendedName>
        <fullName evidence="5">P-type ATPase A domain-containing protein</fullName>
    </recommendedName>
</protein>